<dbReference type="CDD" id="cd18809">
    <property type="entry name" value="SF1_C_RecD"/>
    <property type="match status" value="1"/>
</dbReference>
<feature type="region of interest" description="Disordered" evidence="1">
    <location>
        <begin position="82"/>
        <end position="139"/>
    </location>
</feature>
<feature type="compositionally biased region" description="Low complexity" evidence="1">
    <location>
        <begin position="119"/>
        <end position="133"/>
    </location>
</feature>
<feature type="domain" description="UvrD-like helicase C-terminal" evidence="2">
    <location>
        <begin position="32"/>
        <end position="80"/>
    </location>
</feature>
<name>A0ABQ3PXF6_9ACTN</name>
<organism evidence="3 4">
    <name type="scientific">Streptomyces daghestanicus</name>
    <dbReference type="NCBI Taxonomy" id="66885"/>
    <lineage>
        <taxon>Bacteria</taxon>
        <taxon>Bacillati</taxon>
        <taxon>Actinomycetota</taxon>
        <taxon>Actinomycetes</taxon>
        <taxon>Kitasatosporales</taxon>
        <taxon>Streptomycetaceae</taxon>
        <taxon>Streptomyces</taxon>
    </lineage>
</organism>
<evidence type="ECO:0000313" key="3">
    <source>
        <dbReference type="EMBL" id="GHI29699.1"/>
    </source>
</evidence>
<dbReference type="EMBL" id="BNDX01000005">
    <property type="protein sequence ID" value="GHI29699.1"/>
    <property type="molecule type" value="Genomic_DNA"/>
</dbReference>
<feature type="compositionally biased region" description="Low complexity" evidence="1">
    <location>
        <begin position="96"/>
        <end position="110"/>
    </location>
</feature>
<dbReference type="Proteomes" id="UP001052655">
    <property type="component" value="Unassembled WGS sequence"/>
</dbReference>
<evidence type="ECO:0000313" key="4">
    <source>
        <dbReference type="Proteomes" id="UP001052655"/>
    </source>
</evidence>
<sequence length="139" mass="13752">MTGADAEGLRLSCADGTAVVVPRDQVESRVRHGWALTAHQAAGGRWPAVVVVLPGDAAQTLSRPWVYTAFGRAERHLSVVHGVDPGAAPGRGRGPGQAADDTSAGPARPAGPGGGLKGGAATTTAVAPGNLLGLPPPSS</sequence>
<proteinExistence type="predicted"/>
<evidence type="ECO:0000256" key="1">
    <source>
        <dbReference type="SAM" id="MobiDB-lite"/>
    </source>
</evidence>
<dbReference type="Gene3D" id="3.40.50.300">
    <property type="entry name" value="P-loop containing nucleotide triphosphate hydrolases"/>
    <property type="match status" value="1"/>
</dbReference>
<dbReference type="Pfam" id="PF13538">
    <property type="entry name" value="UvrD_C_2"/>
    <property type="match status" value="1"/>
</dbReference>
<evidence type="ECO:0000259" key="2">
    <source>
        <dbReference type="Pfam" id="PF13538"/>
    </source>
</evidence>
<accession>A0ABQ3PXF6</accession>
<gene>
    <name evidence="3" type="ORF">Sdagh_14290</name>
</gene>
<dbReference type="InterPro" id="IPR027417">
    <property type="entry name" value="P-loop_NTPase"/>
</dbReference>
<keyword evidence="4" id="KW-1185">Reference proteome</keyword>
<protein>
    <recommendedName>
        <fullName evidence="2">UvrD-like helicase C-terminal domain-containing protein</fullName>
    </recommendedName>
</protein>
<comment type="caution">
    <text evidence="3">The sequence shown here is derived from an EMBL/GenBank/DDBJ whole genome shotgun (WGS) entry which is preliminary data.</text>
</comment>
<dbReference type="SUPFAM" id="SSF52540">
    <property type="entry name" value="P-loop containing nucleoside triphosphate hydrolases"/>
    <property type="match status" value="1"/>
</dbReference>
<reference evidence="3" key="1">
    <citation type="submission" date="2024-05" db="EMBL/GenBank/DDBJ databases">
        <title>Whole genome shotgun sequence of Streptomyces daghestanicus NBRC 12762.</title>
        <authorList>
            <person name="Komaki H."/>
            <person name="Tamura T."/>
        </authorList>
    </citation>
    <scope>NUCLEOTIDE SEQUENCE</scope>
    <source>
        <strain evidence="3">NBRC 12762</strain>
    </source>
</reference>
<dbReference type="InterPro" id="IPR027785">
    <property type="entry name" value="UvrD-like_helicase_C"/>
</dbReference>